<evidence type="ECO:0000256" key="1">
    <source>
        <dbReference type="SAM" id="Coils"/>
    </source>
</evidence>
<dbReference type="RefSeq" id="XP_017312961.1">
    <property type="nucleotide sequence ID" value="XM_017457472.3"/>
</dbReference>
<organism evidence="3 4">
    <name type="scientific">Ictalurus punctatus</name>
    <name type="common">Channel catfish</name>
    <name type="synonym">Silurus punctatus</name>
    <dbReference type="NCBI Taxonomy" id="7998"/>
    <lineage>
        <taxon>Eukaryota</taxon>
        <taxon>Metazoa</taxon>
        <taxon>Chordata</taxon>
        <taxon>Craniata</taxon>
        <taxon>Vertebrata</taxon>
        <taxon>Euteleostomi</taxon>
        <taxon>Actinopterygii</taxon>
        <taxon>Neopterygii</taxon>
        <taxon>Teleostei</taxon>
        <taxon>Ostariophysi</taxon>
        <taxon>Siluriformes</taxon>
        <taxon>Ictaluridae</taxon>
        <taxon>Ictalurus</taxon>
    </lineage>
</organism>
<feature type="coiled-coil region" evidence="1">
    <location>
        <begin position="633"/>
        <end position="667"/>
    </location>
</feature>
<dbReference type="InterPro" id="IPR026205">
    <property type="entry name" value="PIBF1"/>
</dbReference>
<keyword evidence="1" id="KW-0175">Coiled coil</keyword>
<dbReference type="OMA" id="KCERDTF"/>
<feature type="region of interest" description="Disordered" evidence="2">
    <location>
        <begin position="1"/>
        <end position="47"/>
    </location>
</feature>
<dbReference type="Proteomes" id="UP000221080">
    <property type="component" value="Chromosome 26"/>
</dbReference>
<dbReference type="PANTHER" id="PTHR18950">
    <property type="entry name" value="PROGESTERONE-INDUCED BLOCKING FACTOR 1"/>
    <property type="match status" value="1"/>
</dbReference>
<dbReference type="STRING" id="7998.ENSIPUP00000036174"/>
<reference evidence="3" key="1">
    <citation type="journal article" date="2016" name="Nat. Commun.">
        <title>The channel catfish genome sequence provides insights into the evolution of scale formation in teleosts.</title>
        <authorList>
            <person name="Liu Z."/>
            <person name="Liu S."/>
            <person name="Yao J."/>
            <person name="Bao L."/>
            <person name="Zhang J."/>
            <person name="Li Y."/>
            <person name="Jiang C."/>
            <person name="Sun L."/>
            <person name="Wang R."/>
            <person name="Zhang Y."/>
            <person name="Zhou T."/>
            <person name="Zeng Q."/>
            <person name="Fu Q."/>
            <person name="Gao S."/>
            <person name="Li N."/>
            <person name="Koren S."/>
            <person name="Jiang Y."/>
            <person name="Zimin A."/>
            <person name="Xu P."/>
            <person name="Phillippy A.M."/>
            <person name="Geng X."/>
            <person name="Song L."/>
            <person name="Sun F."/>
            <person name="Li C."/>
            <person name="Wang X."/>
            <person name="Chen A."/>
            <person name="Jin Y."/>
            <person name="Yuan Z."/>
            <person name="Yang Y."/>
            <person name="Tan S."/>
            <person name="Peatman E."/>
            <person name="Lu J."/>
            <person name="Qin Z."/>
            <person name="Dunham R."/>
            <person name="Li Z."/>
            <person name="Sonstegard T."/>
            <person name="Feng J."/>
            <person name="Danzmann R.G."/>
            <person name="Schroeder S."/>
            <person name="Scheffler B."/>
            <person name="Duke M.V."/>
            <person name="Ballard L."/>
            <person name="Kucuktas H."/>
            <person name="Kaltenboeck L."/>
            <person name="Liu H."/>
            <person name="Armbruster J."/>
            <person name="Xie Y."/>
            <person name="Kirby M.L."/>
            <person name="Tian Y."/>
            <person name="Flanagan M.E."/>
            <person name="Mu W."/>
            <person name="Waldbieser G.C."/>
        </authorList>
    </citation>
    <scope>NUCLEOTIDE SEQUENCE [LARGE SCALE GENOMIC DNA]</scope>
    <source>
        <strain evidence="3">SDA103</strain>
    </source>
</reference>
<feature type="compositionally biased region" description="Basic and acidic residues" evidence="2">
    <location>
        <begin position="699"/>
        <end position="725"/>
    </location>
</feature>
<dbReference type="KEGG" id="ipu:108258673"/>
<dbReference type="RefSeq" id="XP_017312960.1">
    <property type="nucleotide sequence ID" value="XM_017457471.3"/>
</dbReference>
<feature type="coiled-coil region" evidence="1">
    <location>
        <begin position="198"/>
        <end position="448"/>
    </location>
</feature>
<dbReference type="GO" id="GO:0005815">
    <property type="term" value="C:microtubule organizing center"/>
    <property type="evidence" value="ECO:0007669"/>
    <property type="project" value="TreeGrafter"/>
</dbReference>
<protein>
    <submittedName>
        <fullName evidence="4 5">Progesterone-induced-blocking factor 1 isoform X1</fullName>
    </submittedName>
</protein>
<reference evidence="4 5" key="2">
    <citation type="submission" date="2025-04" db="UniProtKB">
        <authorList>
            <consortium name="RefSeq"/>
        </authorList>
    </citation>
    <scope>IDENTIFICATION</scope>
    <source>
        <tissue evidence="4 5">Blood</tissue>
    </source>
</reference>
<evidence type="ECO:0000313" key="3">
    <source>
        <dbReference type="Proteomes" id="UP000221080"/>
    </source>
</evidence>
<name>A0A2D0Q6I4_ICTPU</name>
<feature type="region of interest" description="Disordered" evidence="2">
    <location>
        <begin position="695"/>
        <end position="755"/>
    </location>
</feature>
<evidence type="ECO:0000313" key="5">
    <source>
        <dbReference type="RefSeq" id="XP_017312961.1"/>
    </source>
</evidence>
<evidence type="ECO:0000313" key="4">
    <source>
        <dbReference type="RefSeq" id="XP_017312960.1"/>
    </source>
</evidence>
<dbReference type="GeneID" id="108258673"/>
<feature type="coiled-coil region" evidence="1">
    <location>
        <begin position="60"/>
        <end position="105"/>
    </location>
</feature>
<dbReference type="OrthoDB" id="299638at2759"/>
<feature type="coiled-coil region" evidence="1">
    <location>
        <begin position="513"/>
        <end position="550"/>
    </location>
</feature>
<accession>A0A2D0Q6I4</accession>
<dbReference type="GO" id="GO:0060271">
    <property type="term" value="P:cilium assembly"/>
    <property type="evidence" value="ECO:0007669"/>
    <property type="project" value="TreeGrafter"/>
</dbReference>
<dbReference type="CTD" id="10464"/>
<sequence>MAHKKQKESQRVNISSSLESEEISLETTVPTEDISSSDEKSSTHKVTKQVLERKELLHNIQMLKIELSQKNLIIDNLKMEHLTKMEELEEQLNDALHQKQILALRLDSQLKVQQDENRKQQALMKQEMDAILLRQKQLEDTNRQLCERAGDIRRSLRDLELNEEKYRELRDLPEDKLSIPEYVAVRLYEVVTPLRALVTELQVKKNNLTDDLDSHRKQIKSLMESYEDERRARSELETRCQRLALELADTKQLIQEGDYKRQNYDKVKRERDGYETDVRELRKKLEMTDLTQTALTKERNDLSKEVATLQQSVTLLQKDKDYLNRQNMELNVRCAHEEDRLERLQVQLEDCKKAREEAYDKYVASRDHYKTEYENKLRDELEHIRLKTSQEIESLQRTSKELYERENRNLREARDNAVLEKERAAGAERDAQAKYDQLLEQFRQLQLNSESRAAGLQNQTKLKAFEAERAQIVQEETARNLSLCQIECEKQQKKLEVVTKEFYALQSSSEKRITELQSQNAEQQVRLETYETLEKELDDVTMQAAEMENQDEAERVLFSYGYGANVPTTAKRRLKQSVHLARRVLQLEKQNTLLRRDLERSTAHAGQISEELQAANQLLQQAQQPYSYLIETVRQRDAQIQSLKERLSQLDEEASAMKKERASLLQVKNNMAADLERLLSHREELSAMKQVLVSMRSRQNREPEPELSSGREVERRPREIGRTADGEQNQLRPKPTVFTNKEVPEWHRKLKAKSK</sequence>
<dbReference type="AlphaFoldDB" id="A0A2D0Q6I4"/>
<gene>
    <name evidence="4 5" type="primary">pibf1</name>
</gene>
<keyword evidence="3" id="KW-1185">Reference proteome</keyword>
<proteinExistence type="predicted"/>
<evidence type="ECO:0000256" key="2">
    <source>
        <dbReference type="SAM" id="MobiDB-lite"/>
    </source>
</evidence>
<dbReference type="PANTHER" id="PTHR18950:SF0">
    <property type="entry name" value="PROGESTERONE IMMUNOMODULATORY BINDING FACTOR 1"/>
    <property type="match status" value="1"/>
</dbReference>